<dbReference type="Proteomes" id="UP000204537">
    <property type="component" value="Segment"/>
</dbReference>
<dbReference type="Gene3D" id="2.60.200.60">
    <property type="match status" value="1"/>
</dbReference>
<dbReference type="KEGG" id="vg:30306370"/>
<gene>
    <name evidence="3" type="ORF">C421010_080</name>
    <name evidence="1" type="ORF">S250808_080</name>
    <name evidence="2" type="ORF">T040910_080</name>
</gene>
<evidence type="ECO:0000313" key="4">
    <source>
        <dbReference type="Proteomes" id="UP000204537"/>
    </source>
</evidence>
<reference evidence="4 5" key="1">
    <citation type="journal article" date="2016" name="Virology">
        <title>The genomic content and context of auxiliary metabolic genes in marine cyanomyoviruses.</title>
        <authorList>
            <person name="Crummett L.T."/>
            <person name="Puxty R.J."/>
            <person name="Weihe C."/>
            <person name="Marston M.F."/>
            <person name="Martiny J.B."/>
        </authorList>
    </citation>
    <scope>NUCLEOTIDE SEQUENCE [LARGE SCALE GENOMIC DNA]</scope>
    <source>
        <strain evidence="1">0808SB25</strain>
        <strain evidence="2">0910TB04</strain>
        <strain evidence="3">1010CC42</strain>
    </source>
</reference>
<evidence type="ECO:0000313" key="6">
    <source>
        <dbReference type="Proteomes" id="UP000240920"/>
    </source>
</evidence>
<keyword evidence="4" id="KW-1185">Reference proteome</keyword>
<dbReference type="OrthoDB" id="19998at10239"/>
<dbReference type="Proteomes" id="UP000240804">
    <property type="component" value="Segment"/>
</dbReference>
<protein>
    <submittedName>
        <fullName evidence="1">Uncharacterized protein</fullName>
    </submittedName>
</protein>
<proteinExistence type="predicted"/>
<dbReference type="RefSeq" id="YP_009321343.1">
    <property type="nucleotide sequence ID" value="NC_031906.1"/>
</dbReference>
<name>A0A1D8KIU4_9CAUD</name>
<dbReference type="GeneID" id="30306370"/>
<evidence type="ECO:0000313" key="5">
    <source>
        <dbReference type="Proteomes" id="UP000240804"/>
    </source>
</evidence>
<evidence type="ECO:0000313" key="3">
    <source>
        <dbReference type="EMBL" id="AOV59063.1"/>
    </source>
</evidence>
<sequence length="101" mass="10530">MALAGQGISRNNDLESGHDCWFPVPIIAVPAGKPVLVNKIQAALAGNITTVHVCGKKPPHPDKAIKGSKKVWINKKMTMRIGDPLTGGAVMASGSHSVLAL</sequence>
<organism evidence="1 6">
    <name type="scientific">Synechococcus phage S-CAM3</name>
    <dbReference type="NCBI Taxonomy" id="1883366"/>
    <lineage>
        <taxon>Viruses</taxon>
        <taxon>Duplodnaviria</taxon>
        <taxon>Heunggongvirae</taxon>
        <taxon>Uroviricota</taxon>
        <taxon>Caudoviricetes</taxon>
        <taxon>Pantevenvirales</taxon>
        <taxon>Kyanoviridae</taxon>
        <taxon>Charybdisvirus</taxon>
        <taxon>Charybdisvirus scam3</taxon>
    </lineage>
</organism>
<evidence type="ECO:0000313" key="2">
    <source>
        <dbReference type="EMBL" id="AOV58824.1"/>
    </source>
</evidence>
<dbReference type="EMBL" id="KU686198">
    <property type="protein sequence ID" value="AOV58824.1"/>
    <property type="molecule type" value="Genomic_DNA"/>
</dbReference>
<accession>A0A1D8KIU4</accession>
<dbReference type="EMBL" id="KU686197">
    <property type="protein sequence ID" value="AOV58585.1"/>
    <property type="molecule type" value="Genomic_DNA"/>
</dbReference>
<dbReference type="EMBL" id="KU686199">
    <property type="protein sequence ID" value="AOV59063.1"/>
    <property type="molecule type" value="Genomic_DNA"/>
</dbReference>
<evidence type="ECO:0000313" key="1">
    <source>
        <dbReference type="EMBL" id="AOV58585.1"/>
    </source>
</evidence>
<dbReference type="Proteomes" id="UP000240920">
    <property type="component" value="Segment"/>
</dbReference>